<dbReference type="AlphaFoldDB" id="A0A6H1UFG1"/>
<evidence type="ECO:0000256" key="2">
    <source>
        <dbReference type="ARBA" id="ARBA00022840"/>
    </source>
</evidence>
<evidence type="ECO:0000313" key="5">
    <source>
        <dbReference type="Proteomes" id="UP000501602"/>
    </source>
</evidence>
<dbReference type="EMBL" id="CP051180">
    <property type="protein sequence ID" value="QIZ77784.1"/>
    <property type="molecule type" value="Genomic_DNA"/>
</dbReference>
<dbReference type="GO" id="GO:0004467">
    <property type="term" value="F:long-chain fatty acid-CoA ligase activity"/>
    <property type="evidence" value="ECO:0007669"/>
    <property type="project" value="TreeGrafter"/>
</dbReference>
<dbReference type="Proteomes" id="UP000501602">
    <property type="component" value="Chromosome"/>
</dbReference>
<dbReference type="SUPFAM" id="SSF56801">
    <property type="entry name" value="Acetyl-CoA synthetase-like"/>
    <property type="match status" value="1"/>
</dbReference>
<dbReference type="KEGG" id="fes:HER31_13280"/>
<reference evidence="4 5" key="1">
    <citation type="submission" date="2020-04" db="EMBL/GenBank/DDBJ databases">
        <title>Ferrimonas sp. S7 isolated from sea water.</title>
        <authorList>
            <person name="Bae S.S."/>
            <person name="Baek K."/>
        </authorList>
    </citation>
    <scope>NUCLEOTIDE SEQUENCE [LARGE SCALE GENOMIC DNA]</scope>
    <source>
        <strain evidence="4 5">S7</strain>
    </source>
</reference>
<keyword evidence="5" id="KW-1185">Reference proteome</keyword>
<accession>A0A6H1UFG1</accession>
<keyword evidence="1" id="KW-0547">Nucleotide-binding</keyword>
<evidence type="ECO:0000313" key="4">
    <source>
        <dbReference type="EMBL" id="QIZ77784.1"/>
    </source>
</evidence>
<dbReference type="Pfam" id="PF00501">
    <property type="entry name" value="AMP-binding"/>
    <property type="match status" value="1"/>
</dbReference>
<evidence type="ECO:0000256" key="1">
    <source>
        <dbReference type="ARBA" id="ARBA00022741"/>
    </source>
</evidence>
<sequence>MSSELSPFLLARKLKSASQRFADREAIQYQQGDQWLSLNWQQVTDKSDSLAAALLQLGIEVQDKVGIFAGNCLEWFLTDMACLKTRAVNVPIYGTSTSEQAQYIINDAQIKVLFVGDQNQYDVAVNIATNCSSLTTLVLMSSAITPHRNVTIRTVTIEQLLETDASTHQNELEQRFQALQLDDLFTLIYTSGTTGEPKGVMLTHKNMASMIEQHSIAVPLEENALSLCFLPLSHVYERGWSNYVLSSGGRVAVLSDPSAVQQALTEVKPEMMCAVPRLFEKIHSAIISKVAKAPLHKRLLFSWCLRQGRRQFNANIKQRRRALISRLLFALADKLVLAKLRAALGGNLKLMSAGGARLDQQVNQFFQYIGIPLLNGYGATETTATATCNQIHDRRTAGVGKPLPKLQIRIGENDEILVKGDTVMAGYYNRPADTAAAFIDGWYKTGDAGYLDKDNHLHITDRIKELMKTSNGKYIAPQRVEGMLTLSPMIEQVAVIADGRNFASALIVPDFVQLQEWAIEQSLRFRDNAELVKLPEVVGHYQLQLSQHQSELARYEQVKQFTLLERPFSMDHGEITPTLKLRRKVINEVFVEEIEAMYQRKH</sequence>
<dbReference type="Gene3D" id="3.40.50.12780">
    <property type="entry name" value="N-terminal domain of ligase-like"/>
    <property type="match status" value="1"/>
</dbReference>
<dbReference type="Pfam" id="PF23562">
    <property type="entry name" value="AMP-binding_C_3"/>
    <property type="match status" value="1"/>
</dbReference>
<gene>
    <name evidence="4" type="ORF">HER31_13280</name>
</gene>
<protein>
    <submittedName>
        <fullName evidence="4">Long-chain fatty acid--CoA ligase</fullName>
    </submittedName>
</protein>
<dbReference type="RefSeq" id="WP_168661104.1">
    <property type="nucleotide sequence ID" value="NZ_CP051180.1"/>
</dbReference>
<dbReference type="InterPro" id="IPR042099">
    <property type="entry name" value="ANL_N_sf"/>
</dbReference>
<feature type="domain" description="AMP-dependent synthetase/ligase" evidence="3">
    <location>
        <begin position="17"/>
        <end position="428"/>
    </location>
</feature>
<keyword evidence="2" id="KW-0067">ATP-binding</keyword>
<dbReference type="PANTHER" id="PTHR43272">
    <property type="entry name" value="LONG-CHAIN-FATTY-ACID--COA LIGASE"/>
    <property type="match status" value="1"/>
</dbReference>
<organism evidence="4 5">
    <name type="scientific">Ferrimonas lipolytica</name>
    <dbReference type="NCBI Taxonomy" id="2724191"/>
    <lineage>
        <taxon>Bacteria</taxon>
        <taxon>Pseudomonadati</taxon>
        <taxon>Pseudomonadota</taxon>
        <taxon>Gammaproteobacteria</taxon>
        <taxon>Alteromonadales</taxon>
        <taxon>Ferrimonadaceae</taxon>
        <taxon>Ferrimonas</taxon>
    </lineage>
</organism>
<dbReference type="InterPro" id="IPR000873">
    <property type="entry name" value="AMP-dep_synth/lig_dom"/>
</dbReference>
<keyword evidence="4" id="KW-0436">Ligase</keyword>
<dbReference type="InterPro" id="IPR020845">
    <property type="entry name" value="AMP-binding_CS"/>
</dbReference>
<dbReference type="CDD" id="cd05907">
    <property type="entry name" value="VL_LC_FACS_like"/>
    <property type="match status" value="1"/>
</dbReference>
<dbReference type="GO" id="GO:0005524">
    <property type="term" value="F:ATP binding"/>
    <property type="evidence" value="ECO:0007669"/>
    <property type="project" value="UniProtKB-KW"/>
</dbReference>
<evidence type="ECO:0000259" key="3">
    <source>
        <dbReference type="Pfam" id="PF00501"/>
    </source>
</evidence>
<dbReference type="GO" id="GO:0016020">
    <property type="term" value="C:membrane"/>
    <property type="evidence" value="ECO:0007669"/>
    <property type="project" value="TreeGrafter"/>
</dbReference>
<proteinExistence type="predicted"/>
<dbReference type="PROSITE" id="PS00455">
    <property type="entry name" value="AMP_BINDING"/>
    <property type="match status" value="1"/>
</dbReference>
<name>A0A6H1UFG1_9GAMM</name>
<dbReference type="PANTHER" id="PTHR43272:SF33">
    <property type="entry name" value="AMP-BINDING DOMAIN-CONTAINING PROTEIN-RELATED"/>
    <property type="match status" value="1"/>
</dbReference>